<evidence type="ECO:0000256" key="9">
    <source>
        <dbReference type="ARBA" id="ARBA00022989"/>
    </source>
</evidence>
<reference evidence="24" key="1">
    <citation type="journal article" date="2017" name="bioRxiv">
        <title>Comparative analysis of the genomes of Stylophora pistillata and Acropora digitifera provides evidence for extensive differences between species of corals.</title>
        <authorList>
            <person name="Voolstra C.R."/>
            <person name="Li Y."/>
            <person name="Liew Y.J."/>
            <person name="Baumgarten S."/>
            <person name="Zoccola D."/>
            <person name="Flot J.-F."/>
            <person name="Tambutte S."/>
            <person name="Allemand D."/>
            <person name="Aranda M."/>
        </authorList>
    </citation>
    <scope>NUCLEOTIDE SEQUENCE [LARGE SCALE GENOMIC DNA]</scope>
</reference>
<comment type="caution">
    <text evidence="16">Lacks conserved residue(s) required for the propagation of feature annotation.</text>
</comment>
<feature type="domain" description="G-protein coupled receptors family 1 profile" evidence="21">
    <location>
        <begin position="1114"/>
        <end position="1378"/>
    </location>
</feature>
<dbReference type="GO" id="GO:0009755">
    <property type="term" value="P:hormone-mediated signaling pathway"/>
    <property type="evidence" value="ECO:0007669"/>
    <property type="project" value="TreeGrafter"/>
</dbReference>
<evidence type="ECO:0000256" key="10">
    <source>
        <dbReference type="ARBA" id="ARBA00023040"/>
    </source>
</evidence>
<dbReference type="OrthoDB" id="5976858at2759"/>
<dbReference type="PROSITE" id="PS50262">
    <property type="entry name" value="G_PROTEIN_RECEP_F1_2"/>
    <property type="match status" value="1"/>
</dbReference>
<feature type="domain" description="CUB" evidence="19">
    <location>
        <begin position="827"/>
        <end position="939"/>
    </location>
</feature>
<evidence type="ECO:0000259" key="21">
    <source>
        <dbReference type="PROSITE" id="PS50262"/>
    </source>
</evidence>
<dbReference type="FunFam" id="2.60.120.290:FF:000018">
    <property type="entry name" value="cubilin"/>
    <property type="match status" value="1"/>
</dbReference>
<dbReference type="InterPro" id="IPR032675">
    <property type="entry name" value="LRR_dom_sf"/>
</dbReference>
<evidence type="ECO:0000256" key="18">
    <source>
        <dbReference type="SAM" id="Phobius"/>
    </source>
</evidence>
<feature type="transmembrane region" description="Helical" evidence="18">
    <location>
        <begin position="1222"/>
        <end position="1245"/>
    </location>
</feature>
<comment type="caution">
    <text evidence="23">The sequence shown here is derived from an EMBL/GenBank/DDBJ whole genome shotgun (WGS) entry which is preliminary data.</text>
</comment>
<dbReference type="Gene3D" id="1.10.510.10">
    <property type="entry name" value="Transferase(Phosphotransferase) domain 1"/>
    <property type="match status" value="1"/>
</dbReference>
<dbReference type="SMART" id="SM00042">
    <property type="entry name" value="CUB"/>
    <property type="match status" value="1"/>
</dbReference>
<dbReference type="FunFam" id="3.10.250.10:FF:000006">
    <property type="entry name" value="neurotrypsin isoform X2"/>
    <property type="match status" value="1"/>
</dbReference>
<evidence type="ECO:0000256" key="2">
    <source>
        <dbReference type="ARBA" id="ARBA00022475"/>
    </source>
</evidence>
<dbReference type="FunFam" id="3.10.250.10:FF:000026">
    <property type="entry name" value="Tequila, isoform D"/>
    <property type="match status" value="1"/>
</dbReference>
<dbReference type="Gene3D" id="3.10.250.10">
    <property type="entry name" value="SRCR-like domain"/>
    <property type="match status" value="2"/>
</dbReference>
<dbReference type="InterPro" id="IPR001190">
    <property type="entry name" value="SRCR"/>
</dbReference>
<dbReference type="InterPro" id="IPR013320">
    <property type="entry name" value="ConA-like_dom_sf"/>
</dbReference>
<dbReference type="Pfam" id="PF00530">
    <property type="entry name" value="SRCR"/>
    <property type="match status" value="2"/>
</dbReference>
<feature type="domain" description="MAM" evidence="20">
    <location>
        <begin position="23"/>
        <end position="173"/>
    </location>
</feature>
<dbReference type="InterPro" id="IPR017452">
    <property type="entry name" value="GPCR_Rhodpsn_7TM"/>
</dbReference>
<dbReference type="CDD" id="cd00041">
    <property type="entry name" value="CUB"/>
    <property type="match status" value="1"/>
</dbReference>
<dbReference type="CDD" id="cd06263">
    <property type="entry name" value="MAM"/>
    <property type="match status" value="1"/>
</dbReference>
<evidence type="ECO:0000256" key="7">
    <source>
        <dbReference type="ARBA" id="ARBA00022737"/>
    </source>
</evidence>
<dbReference type="SUPFAM" id="SSF56487">
    <property type="entry name" value="SRCR-like"/>
    <property type="match status" value="2"/>
</dbReference>
<dbReference type="EMBL" id="LSMT01000695">
    <property type="protein sequence ID" value="PFX15031.1"/>
    <property type="molecule type" value="Genomic_DNA"/>
</dbReference>
<evidence type="ECO:0000256" key="3">
    <source>
        <dbReference type="ARBA" id="ARBA00022614"/>
    </source>
</evidence>
<dbReference type="SUPFAM" id="SSF49785">
    <property type="entry name" value="Galactose-binding domain-like"/>
    <property type="match status" value="1"/>
</dbReference>
<dbReference type="SMART" id="SM00137">
    <property type="entry name" value="MAM"/>
    <property type="match status" value="1"/>
</dbReference>
<dbReference type="PRINTS" id="PR00258">
    <property type="entry name" value="SPERACTRCPTR"/>
</dbReference>
<dbReference type="Gene3D" id="2.60.120.290">
    <property type="entry name" value="Spermadhesin, CUB domain"/>
    <property type="match status" value="1"/>
</dbReference>
<feature type="domain" description="SRCR" evidence="22">
    <location>
        <begin position="283"/>
        <end position="383"/>
    </location>
</feature>
<dbReference type="InterPro" id="IPR006585">
    <property type="entry name" value="FTP1"/>
</dbReference>
<name>A0A2B4RBJ9_STYPI</name>
<evidence type="ECO:0000256" key="16">
    <source>
        <dbReference type="PROSITE-ProRule" id="PRU00196"/>
    </source>
</evidence>
<dbReference type="PANTHER" id="PTHR24372:SF77">
    <property type="entry name" value="G-PROTEIN COUPLED RECEPTORS FAMILY 1 PROFILE DOMAIN-CONTAINING PROTEIN"/>
    <property type="match status" value="1"/>
</dbReference>
<feature type="transmembrane region" description="Helical" evidence="18">
    <location>
        <begin position="1325"/>
        <end position="1348"/>
    </location>
</feature>
<dbReference type="PROSITE" id="PS50287">
    <property type="entry name" value="SRCR_2"/>
    <property type="match status" value="2"/>
</dbReference>
<keyword evidence="24" id="KW-1185">Reference proteome</keyword>
<evidence type="ECO:0000259" key="19">
    <source>
        <dbReference type="PROSITE" id="PS01180"/>
    </source>
</evidence>
<evidence type="ECO:0000256" key="5">
    <source>
        <dbReference type="ARBA" id="ARBA00022723"/>
    </source>
</evidence>
<dbReference type="GO" id="GO:0046872">
    <property type="term" value="F:metal ion binding"/>
    <property type="evidence" value="ECO:0007669"/>
    <property type="project" value="UniProtKB-KW"/>
</dbReference>
<feature type="region of interest" description="Disordered" evidence="17">
    <location>
        <begin position="46"/>
        <end position="68"/>
    </location>
</feature>
<keyword evidence="3" id="KW-0433">Leucine-rich repeat</keyword>
<evidence type="ECO:0000259" key="20">
    <source>
        <dbReference type="PROSITE" id="PS50060"/>
    </source>
</evidence>
<keyword evidence="5" id="KW-0479">Metal-binding</keyword>
<evidence type="ECO:0000256" key="13">
    <source>
        <dbReference type="ARBA" id="ARBA00023170"/>
    </source>
</evidence>
<dbReference type="SMART" id="SM00607">
    <property type="entry name" value="FTP"/>
    <property type="match status" value="1"/>
</dbReference>
<feature type="domain" description="SRCR" evidence="22">
    <location>
        <begin position="175"/>
        <end position="276"/>
    </location>
</feature>
<dbReference type="Gene3D" id="2.60.120.200">
    <property type="match status" value="1"/>
</dbReference>
<dbReference type="PROSITE" id="PS00420">
    <property type="entry name" value="SRCR_1"/>
    <property type="match status" value="2"/>
</dbReference>
<dbReference type="Gene3D" id="3.80.10.10">
    <property type="entry name" value="Ribonuclease Inhibitor"/>
    <property type="match status" value="1"/>
</dbReference>
<dbReference type="PROSITE" id="PS01180">
    <property type="entry name" value="CUB"/>
    <property type="match status" value="1"/>
</dbReference>
<dbReference type="Pfam" id="PF00001">
    <property type="entry name" value="7tm_1"/>
    <property type="match status" value="1"/>
</dbReference>
<dbReference type="SMART" id="SM00369">
    <property type="entry name" value="LRR_TYP"/>
    <property type="match status" value="2"/>
</dbReference>
<dbReference type="InterPro" id="IPR000859">
    <property type="entry name" value="CUB_dom"/>
</dbReference>
<dbReference type="InterPro" id="IPR000998">
    <property type="entry name" value="MAM_dom"/>
</dbReference>
<keyword evidence="6" id="KW-0732">Signal</keyword>
<dbReference type="SMART" id="SM00202">
    <property type="entry name" value="SR"/>
    <property type="match status" value="2"/>
</dbReference>
<keyword evidence="10" id="KW-0297">G-protein coupled receptor</keyword>
<keyword evidence="8" id="KW-0106">Calcium</keyword>
<evidence type="ECO:0000256" key="12">
    <source>
        <dbReference type="ARBA" id="ARBA00023157"/>
    </source>
</evidence>
<feature type="transmembrane region" description="Helical" evidence="18">
    <location>
        <begin position="1102"/>
        <end position="1123"/>
    </location>
</feature>
<evidence type="ECO:0000256" key="15">
    <source>
        <dbReference type="ARBA" id="ARBA00023224"/>
    </source>
</evidence>
<evidence type="ECO:0000256" key="14">
    <source>
        <dbReference type="ARBA" id="ARBA00023180"/>
    </source>
</evidence>
<feature type="disulfide bond" evidence="16">
    <location>
        <begin position="321"/>
        <end position="382"/>
    </location>
</feature>
<keyword evidence="4 18" id="KW-0812">Transmembrane</keyword>
<dbReference type="Gene3D" id="1.20.1070.10">
    <property type="entry name" value="Rhodopsin 7-helix transmembrane proteins"/>
    <property type="match status" value="1"/>
</dbReference>
<keyword evidence="9 18" id="KW-1133">Transmembrane helix</keyword>
<evidence type="ECO:0000256" key="11">
    <source>
        <dbReference type="ARBA" id="ARBA00023136"/>
    </source>
</evidence>
<keyword evidence="2" id="KW-1003">Cell membrane</keyword>
<dbReference type="InterPro" id="IPR035914">
    <property type="entry name" value="Sperma_CUB_dom_sf"/>
</dbReference>
<dbReference type="InterPro" id="IPR001611">
    <property type="entry name" value="Leu-rich_rpt"/>
</dbReference>
<dbReference type="Gene3D" id="2.60.120.260">
    <property type="entry name" value="Galactose-binding domain-like"/>
    <property type="match status" value="1"/>
</dbReference>
<accession>A0A2B4RBJ9</accession>
<dbReference type="Pfam" id="PF13855">
    <property type="entry name" value="LRR_8"/>
    <property type="match status" value="1"/>
</dbReference>
<evidence type="ECO:0000259" key="22">
    <source>
        <dbReference type="PROSITE" id="PS50287"/>
    </source>
</evidence>
<dbReference type="InterPro" id="IPR003591">
    <property type="entry name" value="Leu-rich_rpt_typical-subtyp"/>
</dbReference>
<sequence length="1656" mass="185475">MRDIMPVTRGEKHNARKSIKLGIACSFDASLCGWQQSSKDNFDWTLQSGLTPTEDTGPRNGDHTTGGGKYLYTEADYPRKKNDIAQIISPSFSGAFCVSFFYHMHGAAVGGLRLLVDDRAVFEISGEQGSDWIQAQVVINGSESKLTFEGRLGTGDQGDLSLDDVSVTDVCNVEIRLVGGSSLMQGRVEIGVNGIWGSICDDKWRLDSATVACKMLGLPNASAAPGDSSFGQGTGKIWLDKVKCTGNETSIIDCRHLGLGASSQCGHHEDAGVICGNITSFEVRLMDGSSPSEGRVEISVNGVWGTVCDDYWSIEDANVVCNMLGLPQATAATKGRSFGSGKGPIWMDDVQCFGNESSLLYCKRADLGVKNCAHLEDSGVVCGPPSVKTNNVALHMTVEQSKPTEQADAMYAVDGVFNTCMVFNEAVNDWLRVDLSKIFFIHTVHVFLGLKSFGNVSVDIEIETSRNHPVDRSCTEASPSLRKHFRVFRCSPPANGRFVRASVTTENLKFELCEVRVFAFETSLESAGILREPRVSGNYTFYITCEDECELWLTKTHEPTLQDEHDRDNDGEFLAKLTSRTGNLIWDGTARQKSNEIYLSSSMFYLLEGFSKESYRRGHLSVGWSLHNETALFERPLAGNHTTWTLPGGKAEYRHYDEWWSWKNEELQSTWELLNVDEVKRLDDAVKHDRKRSAKNVIGTGKISISAMETSHNPEIFAKIGNLNIWSYSMTKDEITHMSYGCGKDDGDLLSWVVVRKKMKGKFQEEKSSICNQHNGKLETSIHLGVHVNLSIVGELEGKPGYLAFGGVVMSHETYCSPQPSTAQKACRQTLTSSLGFIVSPLYPGYYPNNVTCSWHVIAEENHIIRLHFQSFAVEPHPTCANDYVEVRDGGNHVSRNIGRYCGHTYPLVIESSSNTLTIIFRANEAGIYTGFKPNYTTKPGKRTFCIEDCPRGCTCAKLPGSDVMVLVESDSLVSLPGHYPETTAFMDIGSNLLRAIRRGVFQELEDLKVLYLHDNRLTNIRRESFRGLHSLQTLFLNGNPLSESDFAPDTFDELTSLKTLKLDQFIICCYAISTIPNLKCHSPDRAFSTCDDLMKNNGLRMSIWILGLLAFIGNLLVIIVRIRVRDENKVQSFILTNLACADFLMGVYLLIIAIKDLQWKGEYFKHDVAWRKGNLCQFAGALSMLSSEVSVLMLLTITIDRLICVVFALRLQSLSLKSVRIFCCCIWIIGIIISFIPWTGISYFNDEFHGFGFFGSSAVCLPLQFSEDKPAGWEYATVFFIVLNSVVLLCIMTAYVLIFWTAFTLINSSSVKHMKAESTKARRLFFIVLTDFLCWMPIIIIGILSLTGNFHDPKHEAKVWIAVFVLPVNSAINPILYTFSTLGVRRKLRSALSRRFGGKFGCGMCKQREPTENLSMQDTVVSEHRHMESVESPQRKLHIIEKASGFYQDDDIFYFVAKEMTKGESVKVLLKCFSSRKRSTFENELEVVKCLPQSATRNDIPALQWYSKANVLEIHYVNEDNPRPNENISVLCYKYIEGISLLNFMEKNRSSMSLFLVYHLALDIIRTLEYLHEHGIPRWRATLINFDRACKGPSHANDVRSFGDLLHEMAQRCSEGYQQVSDSFPVSAREANTTAAMVRLQLEDAWGEYLMETRL</sequence>
<dbReference type="Pfam" id="PF00629">
    <property type="entry name" value="MAM"/>
    <property type="match status" value="1"/>
</dbReference>
<keyword evidence="7" id="KW-0677">Repeat</keyword>
<evidence type="ECO:0000256" key="17">
    <source>
        <dbReference type="SAM" id="MobiDB-lite"/>
    </source>
</evidence>
<dbReference type="FunFam" id="1.20.1070.10:FF:000393">
    <property type="entry name" value="Predicted protein"/>
    <property type="match status" value="1"/>
</dbReference>
<keyword evidence="15" id="KW-0807">Transducer</keyword>
<evidence type="ECO:0000256" key="6">
    <source>
        <dbReference type="ARBA" id="ARBA00022729"/>
    </source>
</evidence>
<keyword evidence="13 23" id="KW-0675">Receptor</keyword>
<dbReference type="SUPFAM" id="SSF49854">
    <property type="entry name" value="Spermadhesin, CUB domain"/>
    <property type="match status" value="1"/>
</dbReference>
<keyword evidence="12 16" id="KW-1015">Disulfide bond</keyword>
<evidence type="ECO:0000256" key="1">
    <source>
        <dbReference type="ARBA" id="ARBA00004651"/>
    </source>
</evidence>
<feature type="transmembrane region" description="Helical" evidence="18">
    <location>
        <begin position="1276"/>
        <end position="1304"/>
    </location>
</feature>
<keyword evidence="14" id="KW-0325">Glycoprotein</keyword>
<feature type="disulfide bond" evidence="16">
    <location>
        <begin position="308"/>
        <end position="372"/>
    </location>
</feature>
<dbReference type="SUPFAM" id="SSF56112">
    <property type="entry name" value="Protein kinase-like (PK-like)"/>
    <property type="match status" value="1"/>
</dbReference>
<feature type="transmembrane region" description="Helical" evidence="18">
    <location>
        <begin position="1360"/>
        <end position="1380"/>
    </location>
</feature>
<evidence type="ECO:0000256" key="4">
    <source>
        <dbReference type="ARBA" id="ARBA00022692"/>
    </source>
</evidence>
<dbReference type="PROSITE" id="PS50060">
    <property type="entry name" value="MAM_2"/>
    <property type="match status" value="1"/>
</dbReference>
<dbReference type="GO" id="GO:0005886">
    <property type="term" value="C:plasma membrane"/>
    <property type="evidence" value="ECO:0007669"/>
    <property type="project" value="UniProtKB-SubCell"/>
</dbReference>
<feature type="disulfide bond" evidence="16">
    <location>
        <begin position="244"/>
        <end position="254"/>
    </location>
</feature>
<protein>
    <submittedName>
        <fullName evidence="23">G-protein coupled receptor GRL101</fullName>
    </submittedName>
</protein>
<dbReference type="InterPro" id="IPR036772">
    <property type="entry name" value="SRCR-like_dom_sf"/>
</dbReference>
<dbReference type="Proteomes" id="UP000225706">
    <property type="component" value="Unassembled WGS sequence"/>
</dbReference>
<dbReference type="PRINTS" id="PR00237">
    <property type="entry name" value="GPCRRHODOPSN"/>
</dbReference>
<proteinExistence type="predicted"/>
<feature type="disulfide bond" evidence="16">
    <location>
        <begin position="352"/>
        <end position="362"/>
    </location>
</feature>
<evidence type="ECO:0000313" key="24">
    <source>
        <dbReference type="Proteomes" id="UP000225706"/>
    </source>
</evidence>
<dbReference type="GO" id="GO:0007189">
    <property type="term" value="P:adenylate cyclase-activating G protein-coupled receptor signaling pathway"/>
    <property type="evidence" value="ECO:0007669"/>
    <property type="project" value="TreeGrafter"/>
</dbReference>
<gene>
    <name evidence="23" type="ORF">AWC38_SpisGene20769</name>
</gene>
<comment type="subcellular location">
    <subcellularLocation>
        <location evidence="1">Cell membrane</location>
        <topology evidence="1">Multi-pass membrane protein</topology>
    </subcellularLocation>
</comment>
<dbReference type="InterPro" id="IPR000276">
    <property type="entry name" value="GPCR_Rhodpsn"/>
</dbReference>
<dbReference type="PANTHER" id="PTHR24372">
    <property type="entry name" value="GLYCOPROTEIN HORMONE RECEPTOR"/>
    <property type="match status" value="1"/>
</dbReference>
<feature type="transmembrane region" description="Helical" evidence="18">
    <location>
        <begin position="1190"/>
        <end position="1210"/>
    </location>
</feature>
<dbReference type="PROSITE" id="PS51450">
    <property type="entry name" value="LRR"/>
    <property type="match status" value="1"/>
</dbReference>
<organism evidence="23 24">
    <name type="scientific">Stylophora pistillata</name>
    <name type="common">Smooth cauliflower coral</name>
    <dbReference type="NCBI Taxonomy" id="50429"/>
    <lineage>
        <taxon>Eukaryota</taxon>
        <taxon>Metazoa</taxon>
        <taxon>Cnidaria</taxon>
        <taxon>Anthozoa</taxon>
        <taxon>Hexacorallia</taxon>
        <taxon>Scleractinia</taxon>
        <taxon>Astrocoeniina</taxon>
        <taxon>Pocilloporidae</taxon>
        <taxon>Stylophora</taxon>
    </lineage>
</organism>
<dbReference type="InterPro" id="IPR011009">
    <property type="entry name" value="Kinase-like_dom_sf"/>
</dbReference>
<evidence type="ECO:0000256" key="8">
    <source>
        <dbReference type="ARBA" id="ARBA00022837"/>
    </source>
</evidence>
<dbReference type="Pfam" id="PF00431">
    <property type="entry name" value="CUB"/>
    <property type="match status" value="1"/>
</dbReference>
<dbReference type="SUPFAM" id="SSF81321">
    <property type="entry name" value="Family A G protein-coupled receptor-like"/>
    <property type="match status" value="1"/>
</dbReference>
<dbReference type="SUPFAM" id="SSF52058">
    <property type="entry name" value="L domain-like"/>
    <property type="match status" value="1"/>
</dbReference>
<dbReference type="GO" id="GO:0008528">
    <property type="term" value="F:G protein-coupled peptide receptor activity"/>
    <property type="evidence" value="ECO:0007669"/>
    <property type="project" value="TreeGrafter"/>
</dbReference>
<feature type="transmembrane region" description="Helical" evidence="18">
    <location>
        <begin position="1135"/>
        <end position="1155"/>
    </location>
</feature>
<keyword evidence="11 18" id="KW-0472">Membrane</keyword>
<dbReference type="SUPFAM" id="SSF49899">
    <property type="entry name" value="Concanavalin A-like lectins/glucanases"/>
    <property type="match status" value="1"/>
</dbReference>
<evidence type="ECO:0000313" key="23">
    <source>
        <dbReference type="EMBL" id="PFX15031.1"/>
    </source>
</evidence>
<dbReference type="InterPro" id="IPR008979">
    <property type="entry name" value="Galactose-bd-like_sf"/>
</dbReference>